<accession>A0AAD1Y6H4</accession>
<name>A0AAD1Y6H4_EUPCR</name>
<dbReference type="AlphaFoldDB" id="A0AAD1Y6H4"/>
<comment type="caution">
    <text evidence="1">The sequence shown here is derived from an EMBL/GenBank/DDBJ whole genome shotgun (WGS) entry which is preliminary data.</text>
</comment>
<dbReference type="Proteomes" id="UP001295684">
    <property type="component" value="Unassembled WGS sequence"/>
</dbReference>
<dbReference type="EMBL" id="CAMPGE010026095">
    <property type="protein sequence ID" value="CAI2383792.1"/>
    <property type="molecule type" value="Genomic_DNA"/>
</dbReference>
<gene>
    <name evidence="1" type="ORF">ECRASSUSDP1_LOCUS25304</name>
</gene>
<evidence type="ECO:0000313" key="2">
    <source>
        <dbReference type="Proteomes" id="UP001295684"/>
    </source>
</evidence>
<protein>
    <submittedName>
        <fullName evidence="1">Uncharacterized protein</fullName>
    </submittedName>
</protein>
<sequence>MLFEFSNKGSFEEIAVSYPNYKGKYNFKDFKDPSNDTNKFYQSECFSVVLVYKIRRGRLFFTEHKVALLS</sequence>
<proteinExistence type="predicted"/>
<reference evidence="1" key="1">
    <citation type="submission" date="2023-07" db="EMBL/GenBank/DDBJ databases">
        <authorList>
            <consortium name="AG Swart"/>
            <person name="Singh M."/>
            <person name="Singh A."/>
            <person name="Seah K."/>
            <person name="Emmerich C."/>
        </authorList>
    </citation>
    <scope>NUCLEOTIDE SEQUENCE</scope>
    <source>
        <strain evidence="1">DP1</strain>
    </source>
</reference>
<organism evidence="1 2">
    <name type="scientific">Euplotes crassus</name>
    <dbReference type="NCBI Taxonomy" id="5936"/>
    <lineage>
        <taxon>Eukaryota</taxon>
        <taxon>Sar</taxon>
        <taxon>Alveolata</taxon>
        <taxon>Ciliophora</taxon>
        <taxon>Intramacronucleata</taxon>
        <taxon>Spirotrichea</taxon>
        <taxon>Hypotrichia</taxon>
        <taxon>Euplotida</taxon>
        <taxon>Euplotidae</taxon>
        <taxon>Moneuplotes</taxon>
    </lineage>
</organism>
<evidence type="ECO:0000313" key="1">
    <source>
        <dbReference type="EMBL" id="CAI2383792.1"/>
    </source>
</evidence>
<keyword evidence="2" id="KW-1185">Reference proteome</keyword>